<dbReference type="GO" id="GO:0031510">
    <property type="term" value="C:SUMO activating enzyme complex"/>
    <property type="evidence" value="ECO:0007669"/>
    <property type="project" value="UniProtKB-UniRule"/>
</dbReference>
<dbReference type="GO" id="GO:0046872">
    <property type="term" value="F:metal ion binding"/>
    <property type="evidence" value="ECO:0007669"/>
    <property type="project" value="UniProtKB-KW"/>
</dbReference>
<feature type="region of interest" description="Disordered" evidence="15">
    <location>
        <begin position="574"/>
        <end position="595"/>
    </location>
</feature>
<keyword evidence="20" id="KW-1185">Reference proteome</keyword>
<feature type="binding site" evidence="11">
    <location>
        <begin position="60"/>
        <end position="63"/>
    </location>
    <ligand>
        <name>ATP</name>
        <dbReference type="ChEBI" id="CHEBI:30616"/>
    </ligand>
</feature>
<feature type="binding site" evidence="11">
    <location>
        <begin position="122"/>
        <end position="127"/>
    </location>
    <ligand>
        <name>ATP</name>
        <dbReference type="ChEBI" id="CHEBI:30616"/>
    </ligand>
</feature>
<dbReference type="PANTHER" id="PTHR10953">
    <property type="entry name" value="UBIQUITIN-ACTIVATING ENZYME E1"/>
    <property type="match status" value="1"/>
</dbReference>
<dbReference type="Pfam" id="PF14732">
    <property type="entry name" value="UAE_UbL"/>
    <property type="match status" value="1"/>
</dbReference>
<feature type="domain" description="Ubiquitin-activating enzyme SCCH" evidence="17">
    <location>
        <begin position="314"/>
        <end position="372"/>
    </location>
</feature>
<feature type="coiled-coil region" evidence="14">
    <location>
        <begin position="212"/>
        <end position="249"/>
    </location>
</feature>
<organism evidence="19 20">
    <name type="scientific">Nadsonia fulvescens var. elongata DSM 6958</name>
    <dbReference type="NCBI Taxonomy" id="857566"/>
    <lineage>
        <taxon>Eukaryota</taxon>
        <taxon>Fungi</taxon>
        <taxon>Dikarya</taxon>
        <taxon>Ascomycota</taxon>
        <taxon>Saccharomycotina</taxon>
        <taxon>Dipodascomycetes</taxon>
        <taxon>Dipodascales</taxon>
        <taxon>Dipodascales incertae sedis</taxon>
        <taxon>Nadsonia</taxon>
    </lineage>
</organism>
<evidence type="ECO:0000256" key="1">
    <source>
        <dbReference type="ARBA" id="ARBA00004718"/>
    </source>
</evidence>
<dbReference type="InterPro" id="IPR030661">
    <property type="entry name" value="Uba2"/>
</dbReference>
<gene>
    <name evidence="19" type="ORF">NADFUDRAFT_68648</name>
</gene>
<evidence type="ECO:0000256" key="9">
    <source>
        <dbReference type="PIRNR" id="PIRNR039133"/>
    </source>
</evidence>
<protein>
    <recommendedName>
        <fullName evidence="8 9">Ubiquitin-activating enzyme E1-like</fullName>
    </recommendedName>
</protein>
<dbReference type="InterPro" id="IPR042449">
    <property type="entry name" value="Ub-E1_IAD_1"/>
</dbReference>
<evidence type="ECO:0000256" key="7">
    <source>
        <dbReference type="ARBA" id="ARBA00022840"/>
    </source>
</evidence>
<evidence type="ECO:0000259" key="16">
    <source>
        <dbReference type="Pfam" id="PF00899"/>
    </source>
</evidence>
<keyword evidence="4 9" id="KW-0547">Nucleotide-binding</keyword>
<keyword evidence="7 9" id="KW-0067">ATP-binding</keyword>
<proteinExistence type="inferred from homology"/>
<feature type="binding site" evidence="12">
    <location>
        <position position="163"/>
    </location>
    <ligand>
        <name>Zn(2+)</name>
        <dbReference type="ChEBI" id="CHEBI:29105"/>
    </ligand>
</feature>
<comment type="similarity">
    <text evidence="2 9">Belongs to the ubiquitin-activating E1 family.</text>
</comment>
<evidence type="ECO:0000256" key="6">
    <source>
        <dbReference type="ARBA" id="ARBA00022833"/>
    </source>
</evidence>
<feature type="active site" description="Glycyl thioester intermediate" evidence="10 13">
    <location>
        <position position="178"/>
    </location>
</feature>
<dbReference type="AlphaFoldDB" id="A0A1E3PSK9"/>
<dbReference type="PROSITE" id="PS51257">
    <property type="entry name" value="PROKAR_LIPOPROTEIN"/>
    <property type="match status" value="1"/>
</dbReference>
<dbReference type="OrthoDB" id="10255449at2759"/>
<keyword evidence="5 9" id="KW-0833">Ubl conjugation pathway</keyword>
<dbReference type="Gene3D" id="3.50.50.80">
    <property type="entry name" value="Ubiquitin-activating enzyme E1, inactive adenylation domain, subdomain 1"/>
    <property type="match status" value="1"/>
</dbReference>
<dbReference type="EMBL" id="KV454406">
    <property type="protein sequence ID" value="ODQ68425.1"/>
    <property type="molecule type" value="Genomic_DNA"/>
</dbReference>
<feature type="binding site" evidence="12">
    <location>
        <position position="166"/>
    </location>
    <ligand>
        <name>Zn(2+)</name>
        <dbReference type="ChEBI" id="CHEBI:29105"/>
    </ligand>
</feature>
<feature type="domain" description="Ubiquitin-activating enzyme SCCH" evidence="17">
    <location>
        <begin position="184"/>
        <end position="266"/>
    </location>
</feature>
<evidence type="ECO:0000259" key="17">
    <source>
        <dbReference type="Pfam" id="PF10585"/>
    </source>
</evidence>
<evidence type="ECO:0000256" key="15">
    <source>
        <dbReference type="SAM" id="MobiDB-lite"/>
    </source>
</evidence>
<keyword evidence="14" id="KW-0175">Coiled coil</keyword>
<evidence type="ECO:0000256" key="13">
    <source>
        <dbReference type="PROSITE-ProRule" id="PRU10132"/>
    </source>
</evidence>
<dbReference type="Pfam" id="PF00899">
    <property type="entry name" value="ThiF"/>
    <property type="match status" value="1"/>
</dbReference>
<feature type="binding site" evidence="12">
    <location>
        <position position="434"/>
    </location>
    <ligand>
        <name>Zn(2+)</name>
        <dbReference type="ChEBI" id="CHEBI:29105"/>
    </ligand>
</feature>
<dbReference type="FunFam" id="3.50.50.80:FF:000004">
    <property type="entry name" value="Ubiquitin-activating enzyme E1-like"/>
    <property type="match status" value="1"/>
</dbReference>
<dbReference type="PIRSF" id="PIRSF039133">
    <property type="entry name" value="SUMO_E1B"/>
    <property type="match status" value="1"/>
</dbReference>
<evidence type="ECO:0000256" key="3">
    <source>
        <dbReference type="ARBA" id="ARBA00022723"/>
    </source>
</evidence>
<feature type="domain" description="Ubiquitin/SUMO-activating enzyme ubiquitin-like" evidence="18">
    <location>
        <begin position="446"/>
        <end position="511"/>
    </location>
</feature>
<dbReference type="GO" id="GO:0019948">
    <property type="term" value="F:SUMO activating enzyme activity"/>
    <property type="evidence" value="ECO:0007669"/>
    <property type="project" value="UniProtKB-UniRule"/>
</dbReference>
<evidence type="ECO:0000256" key="8">
    <source>
        <dbReference type="ARBA" id="ARBA00073512"/>
    </source>
</evidence>
<dbReference type="SUPFAM" id="SSF69572">
    <property type="entry name" value="Activating enzymes of the ubiquitin-like proteins"/>
    <property type="match status" value="1"/>
</dbReference>
<evidence type="ECO:0000256" key="10">
    <source>
        <dbReference type="PIRSR" id="PIRSR039133-1"/>
    </source>
</evidence>
<comment type="subunit">
    <text evidence="9">Heterodimer.</text>
</comment>
<dbReference type="InterPro" id="IPR023318">
    <property type="entry name" value="Ub_act_enz_dom_a_sf"/>
</dbReference>
<evidence type="ECO:0000256" key="14">
    <source>
        <dbReference type="SAM" id="Coils"/>
    </source>
</evidence>
<name>A0A1E3PSK9_9ASCO</name>
<evidence type="ECO:0000313" key="20">
    <source>
        <dbReference type="Proteomes" id="UP000095009"/>
    </source>
</evidence>
<dbReference type="InterPro" id="IPR035985">
    <property type="entry name" value="Ubiquitin-activating_enz"/>
</dbReference>
<dbReference type="InterPro" id="IPR000594">
    <property type="entry name" value="ThiF_NAD_FAD-bd"/>
</dbReference>
<reference evidence="19 20" key="1">
    <citation type="journal article" date="2016" name="Proc. Natl. Acad. Sci. U.S.A.">
        <title>Comparative genomics of biotechnologically important yeasts.</title>
        <authorList>
            <person name="Riley R."/>
            <person name="Haridas S."/>
            <person name="Wolfe K.H."/>
            <person name="Lopes M.R."/>
            <person name="Hittinger C.T."/>
            <person name="Goeker M."/>
            <person name="Salamov A.A."/>
            <person name="Wisecaver J.H."/>
            <person name="Long T.M."/>
            <person name="Calvey C.H."/>
            <person name="Aerts A.L."/>
            <person name="Barry K.W."/>
            <person name="Choi C."/>
            <person name="Clum A."/>
            <person name="Coughlan A.Y."/>
            <person name="Deshpande S."/>
            <person name="Douglass A.P."/>
            <person name="Hanson S.J."/>
            <person name="Klenk H.-P."/>
            <person name="LaButti K.M."/>
            <person name="Lapidus A."/>
            <person name="Lindquist E.A."/>
            <person name="Lipzen A.M."/>
            <person name="Meier-Kolthoff J.P."/>
            <person name="Ohm R.A."/>
            <person name="Otillar R.P."/>
            <person name="Pangilinan J.L."/>
            <person name="Peng Y."/>
            <person name="Rokas A."/>
            <person name="Rosa C.A."/>
            <person name="Scheuner C."/>
            <person name="Sibirny A.A."/>
            <person name="Slot J.C."/>
            <person name="Stielow J.B."/>
            <person name="Sun H."/>
            <person name="Kurtzman C.P."/>
            <person name="Blackwell M."/>
            <person name="Grigoriev I.V."/>
            <person name="Jeffries T.W."/>
        </authorList>
    </citation>
    <scope>NUCLEOTIDE SEQUENCE [LARGE SCALE GENOMIC DNA]</scope>
    <source>
        <strain evidence="19 20">DSM 6958</strain>
    </source>
</reference>
<feature type="domain" description="THIF-type NAD/FAD binding fold" evidence="16">
    <location>
        <begin position="11"/>
        <end position="436"/>
    </location>
</feature>
<dbReference type="Proteomes" id="UP000095009">
    <property type="component" value="Unassembled WGS sequence"/>
</dbReference>
<dbReference type="Gene3D" id="3.10.290.20">
    <property type="entry name" value="Ubiquitin-like 2 activating enzyme e1b. Chain: B, domain 3"/>
    <property type="match status" value="1"/>
</dbReference>
<comment type="pathway">
    <text evidence="1 9">Protein modification; protein sumoylation.</text>
</comment>
<dbReference type="GO" id="GO:0016925">
    <property type="term" value="P:protein sumoylation"/>
    <property type="evidence" value="ECO:0007669"/>
    <property type="project" value="UniProtKB-UniRule"/>
</dbReference>
<accession>A0A1E3PSK9</accession>
<evidence type="ECO:0000259" key="18">
    <source>
        <dbReference type="Pfam" id="PF14732"/>
    </source>
</evidence>
<evidence type="ECO:0000313" key="19">
    <source>
        <dbReference type="EMBL" id="ODQ68425.1"/>
    </source>
</evidence>
<keyword evidence="6 9" id="KW-0862">Zinc</keyword>
<dbReference type="PROSITE" id="PS00865">
    <property type="entry name" value="UBIQUITIN_ACTIVAT_2"/>
    <property type="match status" value="1"/>
</dbReference>
<dbReference type="PANTHER" id="PTHR10953:SF5">
    <property type="entry name" value="SUMO-ACTIVATING ENZYME SUBUNIT 2"/>
    <property type="match status" value="1"/>
</dbReference>
<dbReference type="InterPro" id="IPR033127">
    <property type="entry name" value="UBQ-activ_enz_E1_Cys_AS"/>
</dbReference>
<evidence type="ECO:0000256" key="4">
    <source>
        <dbReference type="ARBA" id="ARBA00022741"/>
    </source>
</evidence>
<dbReference type="GO" id="GO:0005524">
    <property type="term" value="F:ATP binding"/>
    <property type="evidence" value="ECO:0007669"/>
    <property type="project" value="UniProtKB-UniRule"/>
</dbReference>
<dbReference type="UniPathway" id="UPA00886"/>
<dbReference type="STRING" id="857566.A0A1E3PSK9"/>
<feature type="binding site" evidence="11">
    <location>
        <position position="76"/>
    </location>
    <ligand>
        <name>ATP</name>
        <dbReference type="ChEBI" id="CHEBI:30616"/>
    </ligand>
</feature>
<keyword evidence="3 9" id="KW-0479">Metal-binding</keyword>
<feature type="binding site" evidence="11">
    <location>
        <begin position="28"/>
        <end position="33"/>
    </location>
    <ligand>
        <name>ATP</name>
        <dbReference type="ChEBI" id="CHEBI:30616"/>
    </ligand>
</feature>
<sequence length="618" mass="69228">MSRESPYSRSLGKSLADTIKNSKVLMVGAGGIGCELLKNLALTGFGEIHIVDLDTVDLSNLNRQFLFNRSHIKKSKALVAKETASKFNPHVKMVAYHSNIKDTTLFDIDWFKSFKIVFNALDNLDARRYVNKMCMAAEVPLIESGTTGYNGQVQVICGTKTECYDCKPKATPKVYPVCTIRSTPSQIVHCVVWAKSFLFAQLFDQTEETSQFDESMDNVENNEEDLKTLKQEENELKSLRDSILDSNAAQLIFNKVFKTDIDRLLSMDTMWKTRTKPTALDYNILQESTKGISRNIINNDQKKWSLQECFVVFKDSLHRLQTRLKFDLNPADSLQTISFDKDDDDTLDFVVAASNIRSIIFSIETKSKFDTKQIAGNIIPAIATTNAIVAGICVLESFKVLKNDIEKARFVFLTPKHHDKVLTATKLQPPNPDCPVSSVARSTISMNTQIIQLRDLLQSLKTNFNYTDEICLISDGKLVYDIDFDDNLDRPVKDLGIADGTFLTVIDEAEDGDGKSFINLELYIKHNPAIGSPDSGLISSIKFSHIPIIPKRNSDNLNDDVIIAVNGDERNIVGSSKRKAPESTPELVESSKKLKLSEKEDKDGAIILDDDDEIISFD</sequence>
<feature type="binding site" evidence="11">
    <location>
        <position position="52"/>
    </location>
    <ligand>
        <name>ATP</name>
        <dbReference type="ChEBI" id="CHEBI:30616"/>
    </ligand>
</feature>
<dbReference type="GO" id="GO:0005737">
    <property type="term" value="C:cytoplasm"/>
    <property type="evidence" value="ECO:0007669"/>
    <property type="project" value="TreeGrafter"/>
</dbReference>
<evidence type="ECO:0000256" key="12">
    <source>
        <dbReference type="PIRSR" id="PIRSR039133-3"/>
    </source>
</evidence>
<dbReference type="Gene3D" id="1.10.10.520">
    <property type="entry name" value="Ubiquitin activating enzymes (Uba3). Chain: B, domain 2"/>
    <property type="match status" value="1"/>
</dbReference>
<dbReference type="InterPro" id="IPR045886">
    <property type="entry name" value="ThiF/MoeB/HesA"/>
</dbReference>
<dbReference type="InterPro" id="IPR028077">
    <property type="entry name" value="UAE_UbL_dom"/>
</dbReference>
<dbReference type="InterPro" id="IPR019572">
    <property type="entry name" value="UBA_E1_SCCH"/>
</dbReference>
<evidence type="ECO:0000256" key="11">
    <source>
        <dbReference type="PIRSR" id="PIRSR039133-2"/>
    </source>
</evidence>
<evidence type="ECO:0000256" key="5">
    <source>
        <dbReference type="ARBA" id="ARBA00022786"/>
    </source>
</evidence>
<dbReference type="Pfam" id="PF10585">
    <property type="entry name" value="UBA_E1_SCCH"/>
    <property type="match status" value="2"/>
</dbReference>
<evidence type="ECO:0000256" key="2">
    <source>
        <dbReference type="ARBA" id="ARBA00005673"/>
    </source>
</evidence>